<dbReference type="EMBL" id="FMJD01000011">
    <property type="protein sequence ID" value="SCM78284.1"/>
    <property type="molecule type" value="Genomic_DNA"/>
</dbReference>
<organism evidence="1">
    <name type="scientific">uncultured Pleomorphomonas sp</name>
    <dbReference type="NCBI Taxonomy" id="442121"/>
    <lineage>
        <taxon>Bacteria</taxon>
        <taxon>Pseudomonadati</taxon>
        <taxon>Pseudomonadota</taxon>
        <taxon>Alphaproteobacteria</taxon>
        <taxon>Hyphomicrobiales</taxon>
        <taxon>Pleomorphomonadaceae</taxon>
        <taxon>Pleomorphomonas</taxon>
        <taxon>environmental samples</taxon>
    </lineage>
</organism>
<reference evidence="1" key="1">
    <citation type="submission" date="2016-08" db="EMBL/GenBank/DDBJ databases">
        <authorList>
            <person name="Seilhamer J.J."/>
        </authorList>
    </citation>
    <scope>NUCLEOTIDE SEQUENCE</scope>
    <source>
        <strain evidence="1">86</strain>
    </source>
</reference>
<name>A0A212LL58_9HYPH</name>
<protein>
    <submittedName>
        <fullName evidence="1">Uncharacterized protein</fullName>
    </submittedName>
</protein>
<accession>A0A212LL58</accession>
<sequence>MGGAVMIMIWYGTGRKQEPRS</sequence>
<evidence type="ECO:0000313" key="1">
    <source>
        <dbReference type="EMBL" id="SCM78284.1"/>
    </source>
</evidence>
<proteinExistence type="predicted"/>
<gene>
    <name evidence="1" type="ORF">KL86PLE_70067</name>
</gene>
<dbReference type="AlphaFoldDB" id="A0A212LL58"/>